<dbReference type="InterPro" id="IPR002641">
    <property type="entry name" value="PNPLA_dom"/>
</dbReference>
<dbReference type="InterPro" id="IPR016035">
    <property type="entry name" value="Acyl_Trfase/lysoPLipase"/>
</dbReference>
<evidence type="ECO:0000256" key="4">
    <source>
        <dbReference type="PROSITE-ProRule" id="PRU01161"/>
    </source>
</evidence>
<dbReference type="PROSITE" id="PS51635">
    <property type="entry name" value="PNPLA"/>
    <property type="match status" value="1"/>
</dbReference>
<evidence type="ECO:0000313" key="7">
    <source>
        <dbReference type="Proteomes" id="UP000054321"/>
    </source>
</evidence>
<evidence type="ECO:0000256" key="2">
    <source>
        <dbReference type="ARBA" id="ARBA00022963"/>
    </source>
</evidence>
<protein>
    <recommendedName>
        <fullName evidence="5">PNPLA domain-containing protein</fullName>
    </recommendedName>
</protein>
<feature type="short sequence motif" description="DGA/G" evidence="4">
    <location>
        <begin position="220"/>
        <end position="222"/>
    </location>
</feature>
<dbReference type="SUPFAM" id="SSF52151">
    <property type="entry name" value="FabD/lysophospholipase-like"/>
    <property type="match status" value="1"/>
</dbReference>
<feature type="active site" description="Nucleophile" evidence="4">
    <location>
        <position position="72"/>
    </location>
</feature>
<feature type="short sequence motif" description="GXSXG" evidence="4">
    <location>
        <begin position="70"/>
        <end position="74"/>
    </location>
</feature>
<feature type="active site" description="Proton acceptor" evidence="4">
    <location>
        <position position="220"/>
    </location>
</feature>
<evidence type="ECO:0000256" key="1">
    <source>
        <dbReference type="ARBA" id="ARBA00022801"/>
    </source>
</evidence>
<dbReference type="Pfam" id="PF01734">
    <property type="entry name" value="Patatin"/>
    <property type="match status" value="1"/>
</dbReference>
<dbReference type="InParanoid" id="A0A0C3H0S4"/>
<keyword evidence="3 4" id="KW-0443">Lipid metabolism</keyword>
<keyword evidence="2 4" id="KW-0442">Lipid degradation</keyword>
<reference evidence="7" key="2">
    <citation type="submission" date="2015-01" db="EMBL/GenBank/DDBJ databases">
        <title>Evolutionary Origins and Diversification of the Mycorrhizal Mutualists.</title>
        <authorList>
            <consortium name="DOE Joint Genome Institute"/>
            <consortium name="Mycorrhizal Genomics Consortium"/>
            <person name="Kohler A."/>
            <person name="Kuo A."/>
            <person name="Nagy L.G."/>
            <person name="Floudas D."/>
            <person name="Copeland A."/>
            <person name="Barry K.W."/>
            <person name="Cichocki N."/>
            <person name="Veneault-Fourrey C."/>
            <person name="LaButti K."/>
            <person name="Lindquist E.A."/>
            <person name="Lipzen A."/>
            <person name="Lundell T."/>
            <person name="Morin E."/>
            <person name="Murat C."/>
            <person name="Riley R."/>
            <person name="Ohm R."/>
            <person name="Sun H."/>
            <person name="Tunlid A."/>
            <person name="Henrissat B."/>
            <person name="Grigoriev I.V."/>
            <person name="Hibbett D.S."/>
            <person name="Martin F."/>
        </authorList>
    </citation>
    <scope>NUCLEOTIDE SEQUENCE [LARGE SCALE GENOMIC DNA]</scope>
    <source>
        <strain evidence="7">Zn</strain>
    </source>
</reference>
<dbReference type="Gene3D" id="3.40.1090.10">
    <property type="entry name" value="Cytosolic phospholipase A2 catalytic domain"/>
    <property type="match status" value="1"/>
</dbReference>
<organism evidence="6 7">
    <name type="scientific">Oidiodendron maius (strain Zn)</name>
    <dbReference type="NCBI Taxonomy" id="913774"/>
    <lineage>
        <taxon>Eukaryota</taxon>
        <taxon>Fungi</taxon>
        <taxon>Dikarya</taxon>
        <taxon>Ascomycota</taxon>
        <taxon>Pezizomycotina</taxon>
        <taxon>Leotiomycetes</taxon>
        <taxon>Leotiomycetes incertae sedis</taxon>
        <taxon>Myxotrichaceae</taxon>
        <taxon>Oidiodendron</taxon>
    </lineage>
</organism>
<evidence type="ECO:0000259" key="5">
    <source>
        <dbReference type="PROSITE" id="PS51635"/>
    </source>
</evidence>
<dbReference type="GO" id="GO:0046486">
    <property type="term" value="P:glycerolipid metabolic process"/>
    <property type="evidence" value="ECO:0007669"/>
    <property type="project" value="UniProtKB-ARBA"/>
</dbReference>
<dbReference type="GO" id="GO:0016020">
    <property type="term" value="C:membrane"/>
    <property type="evidence" value="ECO:0007669"/>
    <property type="project" value="TreeGrafter"/>
</dbReference>
<dbReference type="GO" id="GO:0047499">
    <property type="term" value="F:calcium-independent phospholipase A2 activity"/>
    <property type="evidence" value="ECO:0007669"/>
    <property type="project" value="TreeGrafter"/>
</dbReference>
<gene>
    <name evidence="6" type="ORF">OIDMADRAFT_105858</name>
</gene>
<dbReference type="GO" id="GO:0016042">
    <property type="term" value="P:lipid catabolic process"/>
    <property type="evidence" value="ECO:0007669"/>
    <property type="project" value="UniProtKB-UniRule"/>
</dbReference>
<dbReference type="STRING" id="913774.A0A0C3H0S4"/>
<dbReference type="HOGENOM" id="CLU_000288_144_2_1"/>
<evidence type="ECO:0000313" key="6">
    <source>
        <dbReference type="EMBL" id="KIM96989.1"/>
    </source>
</evidence>
<accession>A0A0C3H0S4</accession>
<dbReference type="EMBL" id="KN832883">
    <property type="protein sequence ID" value="KIM96989.1"/>
    <property type="molecule type" value="Genomic_DNA"/>
</dbReference>
<dbReference type="PANTHER" id="PTHR24185:SF1">
    <property type="entry name" value="CALCIUM-INDEPENDENT PHOSPHOLIPASE A2-GAMMA"/>
    <property type="match status" value="1"/>
</dbReference>
<dbReference type="OrthoDB" id="1658288at2759"/>
<name>A0A0C3H0S4_OIDMZ</name>
<dbReference type="CDD" id="cd07216">
    <property type="entry name" value="Pat17_PNPLA8_PNPLA9_like3"/>
    <property type="match status" value="1"/>
</dbReference>
<dbReference type="PANTHER" id="PTHR24185">
    <property type="entry name" value="CALCIUM-INDEPENDENT PHOSPHOLIPASE A2-GAMMA"/>
    <property type="match status" value="1"/>
</dbReference>
<evidence type="ECO:0000256" key="3">
    <source>
        <dbReference type="ARBA" id="ARBA00023098"/>
    </source>
</evidence>
<reference evidence="6 7" key="1">
    <citation type="submission" date="2014-04" db="EMBL/GenBank/DDBJ databases">
        <authorList>
            <consortium name="DOE Joint Genome Institute"/>
            <person name="Kuo A."/>
            <person name="Martino E."/>
            <person name="Perotto S."/>
            <person name="Kohler A."/>
            <person name="Nagy L.G."/>
            <person name="Floudas D."/>
            <person name="Copeland A."/>
            <person name="Barry K.W."/>
            <person name="Cichocki N."/>
            <person name="Veneault-Fourrey C."/>
            <person name="LaButti K."/>
            <person name="Lindquist E.A."/>
            <person name="Lipzen A."/>
            <person name="Lundell T."/>
            <person name="Morin E."/>
            <person name="Murat C."/>
            <person name="Sun H."/>
            <person name="Tunlid A."/>
            <person name="Henrissat B."/>
            <person name="Grigoriev I.V."/>
            <person name="Hibbett D.S."/>
            <person name="Martin F."/>
            <person name="Nordberg H.P."/>
            <person name="Cantor M.N."/>
            <person name="Hua S.X."/>
        </authorList>
    </citation>
    <scope>NUCLEOTIDE SEQUENCE [LARGE SCALE GENOMIC DNA]</scope>
    <source>
        <strain evidence="6 7">Zn</strain>
    </source>
</reference>
<dbReference type="Proteomes" id="UP000054321">
    <property type="component" value="Unassembled WGS sequence"/>
</dbReference>
<dbReference type="GO" id="GO:0019369">
    <property type="term" value="P:arachidonate metabolic process"/>
    <property type="evidence" value="ECO:0007669"/>
    <property type="project" value="TreeGrafter"/>
</dbReference>
<dbReference type="AlphaFoldDB" id="A0A0C3H0S4"/>
<feature type="short sequence motif" description="GXGXXG" evidence="4">
    <location>
        <begin position="32"/>
        <end position="37"/>
    </location>
</feature>
<sequence length="333" mass="37093">MAQIFLLNSHRHGNHYTRKNGSRALKLLSLDGGGVRGLSSLMILRALMTSWNRGRASPTEPWQEFDLIAGTSTGGLLAIMLGRLRMSMAECEKAYVQLAEAIFTPRRHQINIPGKAIDFLKVNGKFDEQPLEEILKQKIKDAGLEVDALLEDLRPGSCKVFVCATQVFDNSPTLLRSYENTKVFGDITDVKIWEAGRATSAASSFFDPITIGPMGEKYADGALHYNNPIELVLQESIELWPDRDRVLISIGTGSAPGQAIDGNLKALVSQLVRIATETEETARAFLRSHEDMVRANKLFRFNVYHGLGEIGLDESRRSHRLLRGQERIFGIQK</sequence>
<proteinExistence type="predicted"/>
<feature type="domain" description="PNPLA" evidence="5">
    <location>
        <begin position="28"/>
        <end position="233"/>
    </location>
</feature>
<keyword evidence="7" id="KW-1185">Reference proteome</keyword>
<keyword evidence="1 4" id="KW-0378">Hydrolase</keyword>